<dbReference type="InterPro" id="IPR036291">
    <property type="entry name" value="NAD(P)-bd_dom_sf"/>
</dbReference>
<keyword evidence="2" id="KW-1185">Reference proteome</keyword>
<dbReference type="EMBL" id="ML977751">
    <property type="protein sequence ID" value="KAF1992920.1"/>
    <property type="molecule type" value="Genomic_DNA"/>
</dbReference>
<dbReference type="GO" id="GO:0016628">
    <property type="term" value="F:oxidoreductase activity, acting on the CH-CH group of donors, NAD or NADP as acceptor"/>
    <property type="evidence" value="ECO:0007669"/>
    <property type="project" value="InterPro"/>
</dbReference>
<name>A0A6A5VU64_9PLEO</name>
<dbReference type="SUPFAM" id="SSF51735">
    <property type="entry name" value="NAD(P)-binding Rossmann-fold domains"/>
    <property type="match status" value="1"/>
</dbReference>
<dbReference type="PANTHER" id="PTHR43205">
    <property type="entry name" value="PROSTAGLANDIN REDUCTASE"/>
    <property type="match status" value="1"/>
</dbReference>
<evidence type="ECO:0000313" key="1">
    <source>
        <dbReference type="EMBL" id="KAF1992920.1"/>
    </source>
</evidence>
<organism evidence="1 2">
    <name type="scientific">Amniculicola lignicola CBS 123094</name>
    <dbReference type="NCBI Taxonomy" id="1392246"/>
    <lineage>
        <taxon>Eukaryota</taxon>
        <taxon>Fungi</taxon>
        <taxon>Dikarya</taxon>
        <taxon>Ascomycota</taxon>
        <taxon>Pezizomycotina</taxon>
        <taxon>Dothideomycetes</taxon>
        <taxon>Pleosporomycetidae</taxon>
        <taxon>Pleosporales</taxon>
        <taxon>Amniculicolaceae</taxon>
        <taxon>Amniculicola</taxon>
    </lineage>
</organism>
<dbReference type="AlphaFoldDB" id="A0A6A5VU64"/>
<proteinExistence type="predicted"/>
<dbReference type="PANTHER" id="PTHR43205:SF7">
    <property type="entry name" value="PROSTAGLANDIN REDUCTASE 1"/>
    <property type="match status" value="1"/>
</dbReference>
<dbReference type="OrthoDB" id="809632at2759"/>
<accession>A0A6A5VU64</accession>
<gene>
    <name evidence="1" type="ORF">P154DRAFT_592274</name>
</gene>
<protein>
    <recommendedName>
        <fullName evidence="3">Alcohol dehydrogenase-like C-terminal domain-containing protein</fullName>
    </recommendedName>
</protein>
<reference evidence="1" key="1">
    <citation type="journal article" date="2020" name="Stud. Mycol.">
        <title>101 Dothideomycetes genomes: a test case for predicting lifestyles and emergence of pathogens.</title>
        <authorList>
            <person name="Haridas S."/>
            <person name="Albert R."/>
            <person name="Binder M."/>
            <person name="Bloem J."/>
            <person name="Labutti K."/>
            <person name="Salamov A."/>
            <person name="Andreopoulos B."/>
            <person name="Baker S."/>
            <person name="Barry K."/>
            <person name="Bills G."/>
            <person name="Bluhm B."/>
            <person name="Cannon C."/>
            <person name="Castanera R."/>
            <person name="Culley D."/>
            <person name="Daum C."/>
            <person name="Ezra D."/>
            <person name="Gonzalez J."/>
            <person name="Henrissat B."/>
            <person name="Kuo A."/>
            <person name="Liang C."/>
            <person name="Lipzen A."/>
            <person name="Lutzoni F."/>
            <person name="Magnuson J."/>
            <person name="Mondo S."/>
            <person name="Nolan M."/>
            <person name="Ohm R."/>
            <person name="Pangilinan J."/>
            <person name="Park H.-J."/>
            <person name="Ramirez L."/>
            <person name="Alfaro M."/>
            <person name="Sun H."/>
            <person name="Tritt A."/>
            <person name="Yoshinaga Y."/>
            <person name="Zwiers L.-H."/>
            <person name="Turgeon B."/>
            <person name="Goodwin S."/>
            <person name="Spatafora J."/>
            <person name="Crous P."/>
            <person name="Grigoriev I."/>
        </authorList>
    </citation>
    <scope>NUCLEOTIDE SEQUENCE</scope>
    <source>
        <strain evidence="1">CBS 123094</strain>
    </source>
</reference>
<sequence length="113" mass="12232">MIRKLNDPLELGPLLYVGLLRTVGLSAHATLHKIGKPQKGQTIFISTRSGAGGQTVRQLAKLEELEAIGSVGGDAEIDIVLDDLGVDSGFNYKTEKFADALRRLTFGRIGHQF</sequence>
<dbReference type="Gene3D" id="3.40.50.720">
    <property type="entry name" value="NAD(P)-binding Rossmann-like Domain"/>
    <property type="match status" value="1"/>
</dbReference>
<dbReference type="Proteomes" id="UP000799779">
    <property type="component" value="Unassembled WGS sequence"/>
</dbReference>
<evidence type="ECO:0008006" key="3">
    <source>
        <dbReference type="Google" id="ProtNLM"/>
    </source>
</evidence>
<dbReference type="InterPro" id="IPR045010">
    <property type="entry name" value="MDR_fam"/>
</dbReference>
<evidence type="ECO:0000313" key="2">
    <source>
        <dbReference type="Proteomes" id="UP000799779"/>
    </source>
</evidence>